<proteinExistence type="predicted"/>
<keyword evidence="3" id="KW-1185">Reference proteome</keyword>
<dbReference type="EMBL" id="CP003607">
    <property type="protein sequence ID" value="AFY83953.1"/>
    <property type="molecule type" value="Genomic_DNA"/>
</dbReference>
<dbReference type="OrthoDB" id="454733at2"/>
<feature type="region of interest" description="Disordered" evidence="1">
    <location>
        <begin position="95"/>
        <end position="123"/>
    </location>
</feature>
<dbReference type="STRING" id="56110.Oscil6304_4434"/>
<evidence type="ECO:0000256" key="1">
    <source>
        <dbReference type="SAM" id="MobiDB-lite"/>
    </source>
</evidence>
<protein>
    <submittedName>
        <fullName evidence="2">KGK domain protein</fullName>
    </submittedName>
</protein>
<dbReference type="KEGG" id="oac:Oscil6304_4434"/>
<dbReference type="InParanoid" id="K9TNI0"/>
<dbReference type="Pfam" id="PF08872">
    <property type="entry name" value="KGK"/>
    <property type="match status" value="1"/>
</dbReference>
<gene>
    <name evidence="2" type="ORF">Oscil6304_4434</name>
</gene>
<reference evidence="2 3" key="1">
    <citation type="submission" date="2012-06" db="EMBL/GenBank/DDBJ databases">
        <title>Finished chromosome of genome of Oscillatoria acuminata PCC 6304.</title>
        <authorList>
            <consortium name="US DOE Joint Genome Institute"/>
            <person name="Gugger M."/>
            <person name="Coursin T."/>
            <person name="Rippka R."/>
            <person name="Tandeau De Marsac N."/>
            <person name="Huntemann M."/>
            <person name="Wei C.-L."/>
            <person name="Han J."/>
            <person name="Detter J.C."/>
            <person name="Han C."/>
            <person name="Tapia R."/>
            <person name="Davenport K."/>
            <person name="Daligault H."/>
            <person name="Erkkila T."/>
            <person name="Gu W."/>
            <person name="Munk A.C.C."/>
            <person name="Teshima H."/>
            <person name="Xu Y."/>
            <person name="Chain P."/>
            <person name="Chen A."/>
            <person name="Krypides N."/>
            <person name="Mavromatis K."/>
            <person name="Markowitz V."/>
            <person name="Szeto E."/>
            <person name="Ivanova N."/>
            <person name="Mikhailova N."/>
            <person name="Ovchinnikova G."/>
            <person name="Pagani I."/>
            <person name="Pati A."/>
            <person name="Goodwin L."/>
            <person name="Peters L."/>
            <person name="Pitluck S."/>
            <person name="Woyke T."/>
            <person name="Kerfeld C."/>
        </authorList>
    </citation>
    <scope>NUCLEOTIDE SEQUENCE [LARGE SCALE GENOMIC DNA]</scope>
    <source>
        <strain evidence="2 3">PCC 6304</strain>
    </source>
</reference>
<dbReference type="AlphaFoldDB" id="K9TNI0"/>
<dbReference type="InterPro" id="IPR014971">
    <property type="entry name" value="KGK"/>
</dbReference>
<sequence>MSNNFEPLDSEEVVSIDEVLKIVLNQPTFKVREFVGAFKEVIKKQSSIYIDRRTDEKAQWLDEGVNAQVLKYGAKNWQTGKVRIKFTLEFCPDEPEVQKTSTTNQPETSEPESPLDDIRRMQG</sequence>
<dbReference type="PATRIC" id="fig|56110.3.peg.5394"/>
<evidence type="ECO:0000313" key="3">
    <source>
        <dbReference type="Proteomes" id="UP000010367"/>
    </source>
</evidence>
<dbReference type="Proteomes" id="UP000010367">
    <property type="component" value="Chromosome"/>
</dbReference>
<accession>K9TNI0</accession>
<dbReference type="eggNOG" id="ENOG50332KQ">
    <property type="taxonomic scope" value="Bacteria"/>
</dbReference>
<feature type="compositionally biased region" description="Polar residues" evidence="1">
    <location>
        <begin position="98"/>
        <end position="108"/>
    </location>
</feature>
<organism evidence="2 3">
    <name type="scientific">Oscillatoria acuminata PCC 6304</name>
    <dbReference type="NCBI Taxonomy" id="56110"/>
    <lineage>
        <taxon>Bacteria</taxon>
        <taxon>Bacillati</taxon>
        <taxon>Cyanobacteriota</taxon>
        <taxon>Cyanophyceae</taxon>
        <taxon>Oscillatoriophycideae</taxon>
        <taxon>Oscillatoriales</taxon>
        <taxon>Oscillatoriaceae</taxon>
        <taxon>Oscillatoria</taxon>
    </lineage>
</organism>
<dbReference type="RefSeq" id="WP_015150575.1">
    <property type="nucleotide sequence ID" value="NC_019693.1"/>
</dbReference>
<dbReference type="HOGENOM" id="CLU_136180_1_0_3"/>
<name>K9TNI0_9CYAN</name>
<evidence type="ECO:0000313" key="2">
    <source>
        <dbReference type="EMBL" id="AFY83953.1"/>
    </source>
</evidence>